<name>A0A523W8M9_UNCAE</name>
<evidence type="ECO:0000313" key="1">
    <source>
        <dbReference type="EMBL" id="TET63368.1"/>
    </source>
</evidence>
<protein>
    <submittedName>
        <fullName evidence="1">Uncharacterized protein</fullName>
    </submittedName>
</protein>
<comment type="caution">
    <text evidence="1">The sequence shown here is derived from an EMBL/GenBank/DDBJ whole genome shotgun (WGS) entry which is preliminary data.</text>
</comment>
<sequence>MDADGRIIPLVEDDQGEGIKDFVIDPLEHIEKMKEAMLEGKEVLTKGKTENEMLEQINDKLDRLLEVFGGHRLIDGRFVDISKALPYNSISVK</sequence>
<organism evidence="1 2">
    <name type="scientific">Aerophobetes bacterium</name>
    <dbReference type="NCBI Taxonomy" id="2030807"/>
    <lineage>
        <taxon>Bacteria</taxon>
        <taxon>Candidatus Aerophobota</taxon>
    </lineage>
</organism>
<dbReference type="EMBL" id="SOIZ01000108">
    <property type="protein sequence ID" value="TET63368.1"/>
    <property type="molecule type" value="Genomic_DNA"/>
</dbReference>
<evidence type="ECO:0000313" key="2">
    <source>
        <dbReference type="Proteomes" id="UP000319130"/>
    </source>
</evidence>
<dbReference type="Proteomes" id="UP000319130">
    <property type="component" value="Unassembled WGS sequence"/>
</dbReference>
<accession>A0A523W8M9</accession>
<dbReference type="AlphaFoldDB" id="A0A523W8M9"/>
<proteinExistence type="predicted"/>
<gene>
    <name evidence="1" type="ORF">E3J48_02570</name>
</gene>
<reference evidence="1 2" key="1">
    <citation type="submission" date="2019-03" db="EMBL/GenBank/DDBJ databases">
        <title>Metabolic potential of uncultured bacteria and archaea associated with petroleum seepage in deep-sea sediments.</title>
        <authorList>
            <person name="Dong X."/>
            <person name="Hubert C."/>
        </authorList>
    </citation>
    <scope>NUCLEOTIDE SEQUENCE [LARGE SCALE GENOMIC DNA]</scope>
    <source>
        <strain evidence="1">E29_bin52</strain>
    </source>
</reference>